<feature type="domain" description="GTP cyclohydrolase II" evidence="11">
    <location>
        <begin position="3"/>
        <end position="165"/>
    </location>
</feature>
<dbReference type="Proteomes" id="UP000326944">
    <property type="component" value="Chromosome"/>
</dbReference>
<dbReference type="GO" id="GO:0005525">
    <property type="term" value="F:GTP binding"/>
    <property type="evidence" value="ECO:0007669"/>
    <property type="project" value="UniProtKB-KW"/>
</dbReference>
<dbReference type="GO" id="GO:0005829">
    <property type="term" value="C:cytosol"/>
    <property type="evidence" value="ECO:0007669"/>
    <property type="project" value="TreeGrafter"/>
</dbReference>
<evidence type="ECO:0000313" key="12">
    <source>
        <dbReference type="EMBL" id="QFR50487.1"/>
    </source>
</evidence>
<dbReference type="PANTHER" id="PTHR21327">
    <property type="entry name" value="GTP CYCLOHYDROLASE II-RELATED"/>
    <property type="match status" value="1"/>
</dbReference>
<evidence type="ECO:0000256" key="9">
    <source>
        <dbReference type="ARBA" id="ARBA00023134"/>
    </source>
</evidence>
<evidence type="ECO:0000256" key="6">
    <source>
        <dbReference type="ARBA" id="ARBA00022741"/>
    </source>
</evidence>
<dbReference type="NCBIfam" id="NF001591">
    <property type="entry name" value="PRK00393.1"/>
    <property type="match status" value="1"/>
</dbReference>
<sequence>MEKSNEAKLPTKYGNFTIKIYKQANQEHMVFMSENFHKLKTPNVRIHSECLTGDTFGSLKCDCQNQLSLAIKYIAKEGGMIIYHRQEGRNIGLLNKVNAYALQDLGRDTIEANLELGFEEDERDYSIVKEIFNDLKLKDIQLITNNPDKIAYVESLGVNIISRIPSIAPVNSYNNEYINVKKEHMGHLL</sequence>
<gene>
    <name evidence="12" type="primary">ribA</name>
    <name evidence="12" type="ORF">FJR48_09765</name>
</gene>
<reference evidence="12 13" key="1">
    <citation type="submission" date="2019-09" db="EMBL/GenBank/DDBJ databases">
        <title>Sulfurimonas gotlandica sp. nov., a chemoautotrophic and psychrotolerant epsilonproteobacterium isolated from a pelagic redoxcline, and an emended description of the genus Sulfurimonas.</title>
        <authorList>
            <person name="Wang S."/>
            <person name="Jiang L."/>
            <person name="Shao S."/>
        </authorList>
    </citation>
    <scope>NUCLEOTIDE SEQUENCE [LARGE SCALE GENOMIC DNA]</scope>
    <source>
        <strain evidence="12 13">GYSZ_1</strain>
    </source>
</reference>
<dbReference type="InterPro" id="IPR000926">
    <property type="entry name" value="RibA"/>
</dbReference>
<evidence type="ECO:0000259" key="11">
    <source>
        <dbReference type="Pfam" id="PF00925"/>
    </source>
</evidence>
<keyword evidence="5" id="KW-0479">Metal-binding</keyword>
<dbReference type="UniPathway" id="UPA00275"/>
<dbReference type="KEGG" id="sulg:FJR48_09765"/>
<comment type="cofactor">
    <cofactor evidence="1">
        <name>Zn(2+)</name>
        <dbReference type="ChEBI" id="CHEBI:29105"/>
    </cofactor>
</comment>
<dbReference type="EMBL" id="CP043617">
    <property type="protein sequence ID" value="QFR50487.1"/>
    <property type="molecule type" value="Genomic_DNA"/>
</dbReference>
<evidence type="ECO:0000256" key="1">
    <source>
        <dbReference type="ARBA" id="ARBA00001947"/>
    </source>
</evidence>
<dbReference type="InterPro" id="IPR036144">
    <property type="entry name" value="RibA-like_sf"/>
</dbReference>
<dbReference type="AlphaFoldDB" id="A0A5P8P4E3"/>
<evidence type="ECO:0000256" key="2">
    <source>
        <dbReference type="ARBA" id="ARBA00004853"/>
    </source>
</evidence>
<keyword evidence="6" id="KW-0547">Nucleotide-binding</keyword>
<organism evidence="12 13">
    <name type="scientific">Sulfurimonas lithotrophica</name>
    <dbReference type="NCBI Taxonomy" id="2590022"/>
    <lineage>
        <taxon>Bacteria</taxon>
        <taxon>Pseudomonadati</taxon>
        <taxon>Campylobacterota</taxon>
        <taxon>Epsilonproteobacteria</taxon>
        <taxon>Campylobacterales</taxon>
        <taxon>Sulfurimonadaceae</taxon>
        <taxon>Sulfurimonas</taxon>
    </lineage>
</organism>
<keyword evidence="13" id="KW-1185">Reference proteome</keyword>
<evidence type="ECO:0000256" key="7">
    <source>
        <dbReference type="ARBA" id="ARBA00022801"/>
    </source>
</evidence>
<keyword evidence="7 12" id="KW-0378">Hydrolase</keyword>
<dbReference type="PANTHER" id="PTHR21327:SF18">
    <property type="entry name" value="3,4-DIHYDROXY-2-BUTANONE 4-PHOSPHATE SYNTHASE"/>
    <property type="match status" value="1"/>
</dbReference>
<dbReference type="EC" id="3.5.4.25" evidence="3"/>
<comment type="pathway">
    <text evidence="2">Cofactor biosynthesis; riboflavin biosynthesis; 5-amino-6-(D-ribitylamino)uracil from GTP: step 1/4.</text>
</comment>
<comment type="catalytic activity">
    <reaction evidence="10">
        <text>GTP + 4 H2O = 2,5-diamino-6-hydroxy-4-(5-phosphoribosylamino)-pyrimidine + formate + 2 phosphate + 3 H(+)</text>
        <dbReference type="Rhea" id="RHEA:23704"/>
        <dbReference type="ChEBI" id="CHEBI:15377"/>
        <dbReference type="ChEBI" id="CHEBI:15378"/>
        <dbReference type="ChEBI" id="CHEBI:15740"/>
        <dbReference type="ChEBI" id="CHEBI:37565"/>
        <dbReference type="ChEBI" id="CHEBI:43474"/>
        <dbReference type="ChEBI" id="CHEBI:58614"/>
        <dbReference type="EC" id="3.5.4.25"/>
    </reaction>
</comment>
<dbReference type="InterPro" id="IPR032677">
    <property type="entry name" value="GTP_cyclohydro_II"/>
</dbReference>
<keyword evidence="9" id="KW-0342">GTP-binding</keyword>
<keyword evidence="4" id="KW-0686">Riboflavin biosynthesis</keyword>
<keyword evidence="8" id="KW-0862">Zinc</keyword>
<dbReference type="OrthoDB" id="9793111at2"/>
<protein>
    <recommendedName>
        <fullName evidence="3">GTP cyclohydrolase II</fullName>
        <ecNumber evidence="3">3.5.4.25</ecNumber>
    </recommendedName>
</protein>
<dbReference type="SUPFAM" id="SSF142695">
    <property type="entry name" value="RibA-like"/>
    <property type="match status" value="1"/>
</dbReference>
<evidence type="ECO:0000256" key="8">
    <source>
        <dbReference type="ARBA" id="ARBA00022833"/>
    </source>
</evidence>
<evidence type="ECO:0000256" key="3">
    <source>
        <dbReference type="ARBA" id="ARBA00012762"/>
    </source>
</evidence>
<evidence type="ECO:0000256" key="5">
    <source>
        <dbReference type="ARBA" id="ARBA00022723"/>
    </source>
</evidence>
<name>A0A5P8P4E3_9BACT</name>
<dbReference type="CDD" id="cd00641">
    <property type="entry name" value="GTP_cyclohydro2"/>
    <property type="match status" value="1"/>
</dbReference>
<dbReference type="GO" id="GO:0003935">
    <property type="term" value="F:GTP cyclohydrolase II activity"/>
    <property type="evidence" value="ECO:0007669"/>
    <property type="project" value="UniProtKB-EC"/>
</dbReference>
<accession>A0A5P8P4E3</accession>
<dbReference type="NCBIfam" id="TIGR00505">
    <property type="entry name" value="ribA"/>
    <property type="match status" value="1"/>
</dbReference>
<dbReference type="Pfam" id="PF00925">
    <property type="entry name" value="GTP_cyclohydro2"/>
    <property type="match status" value="1"/>
</dbReference>
<evidence type="ECO:0000313" key="13">
    <source>
        <dbReference type="Proteomes" id="UP000326944"/>
    </source>
</evidence>
<dbReference type="GO" id="GO:0009231">
    <property type="term" value="P:riboflavin biosynthetic process"/>
    <property type="evidence" value="ECO:0007669"/>
    <property type="project" value="UniProtKB-UniPathway"/>
</dbReference>
<dbReference type="FunFam" id="3.40.50.10990:FF:000002">
    <property type="entry name" value="GTP cyclohydrolase-2"/>
    <property type="match status" value="1"/>
</dbReference>
<dbReference type="Gene3D" id="3.40.50.10990">
    <property type="entry name" value="GTP cyclohydrolase II"/>
    <property type="match status" value="1"/>
</dbReference>
<evidence type="ECO:0000256" key="10">
    <source>
        <dbReference type="ARBA" id="ARBA00049295"/>
    </source>
</evidence>
<proteinExistence type="predicted"/>
<dbReference type="GO" id="GO:0046872">
    <property type="term" value="F:metal ion binding"/>
    <property type="evidence" value="ECO:0007669"/>
    <property type="project" value="UniProtKB-KW"/>
</dbReference>
<evidence type="ECO:0000256" key="4">
    <source>
        <dbReference type="ARBA" id="ARBA00022619"/>
    </source>
</evidence>